<name>E8U769_DEIML</name>
<protein>
    <recommendedName>
        <fullName evidence="4">Desiccation-associated late embryogenesis abundant protein</fullName>
    </recommendedName>
</protein>
<dbReference type="Proteomes" id="UP000008635">
    <property type="component" value="Chromosome"/>
</dbReference>
<dbReference type="HOGENOM" id="CLU_1988970_0_0_0"/>
<dbReference type="RefSeq" id="WP_013556413.1">
    <property type="nucleotide sequence ID" value="NC_014958.1"/>
</dbReference>
<dbReference type="STRING" id="709986.Deima_1257"/>
<evidence type="ECO:0000313" key="3">
    <source>
        <dbReference type="Proteomes" id="UP000008635"/>
    </source>
</evidence>
<evidence type="ECO:0000313" key="2">
    <source>
        <dbReference type="EMBL" id="ADV66908.1"/>
    </source>
</evidence>
<dbReference type="KEGG" id="dmr:Deima_1257"/>
<dbReference type="AlphaFoldDB" id="E8U769"/>
<feature type="region of interest" description="Disordered" evidence="1">
    <location>
        <begin position="85"/>
        <end position="125"/>
    </location>
</feature>
<evidence type="ECO:0000256" key="1">
    <source>
        <dbReference type="SAM" id="MobiDB-lite"/>
    </source>
</evidence>
<organism evidence="2 3">
    <name type="scientific">Deinococcus maricopensis (strain DSM 21211 / LMG 22137 / NRRL B-23946 / LB-34)</name>
    <dbReference type="NCBI Taxonomy" id="709986"/>
    <lineage>
        <taxon>Bacteria</taxon>
        <taxon>Thermotogati</taxon>
        <taxon>Deinococcota</taxon>
        <taxon>Deinococci</taxon>
        <taxon>Deinococcales</taxon>
        <taxon>Deinococcaceae</taxon>
        <taxon>Deinococcus</taxon>
    </lineage>
</organism>
<reference evidence="2 3" key="1">
    <citation type="journal article" date="2011" name="Stand. Genomic Sci.">
        <title>Complete genome sequence of Deinococcus maricopensis type strain (LB-34).</title>
        <authorList>
            <person name="Pukall R."/>
            <person name="Zeytun A."/>
            <person name="Lucas S."/>
            <person name="Lapidus A."/>
            <person name="Hammon N."/>
            <person name="Deshpande S."/>
            <person name="Nolan M."/>
            <person name="Cheng J.F."/>
            <person name="Pitluck S."/>
            <person name="Liolios K."/>
            <person name="Pagani I."/>
            <person name="Mikhailova N."/>
            <person name="Ivanova N."/>
            <person name="Mavromatis K."/>
            <person name="Pati A."/>
            <person name="Tapia R."/>
            <person name="Han C."/>
            <person name="Goodwin L."/>
            <person name="Chen A."/>
            <person name="Palaniappan K."/>
            <person name="Land M."/>
            <person name="Hauser L."/>
            <person name="Chang Y.J."/>
            <person name="Jeffries C.D."/>
            <person name="Brambilla E.M."/>
            <person name="Rohde M."/>
            <person name="Goker M."/>
            <person name="Detter J.C."/>
            <person name="Woyke T."/>
            <person name="Bristow J."/>
            <person name="Eisen J.A."/>
            <person name="Markowitz V."/>
            <person name="Hugenholtz P."/>
            <person name="Kyrpides N.C."/>
            <person name="Klenk H.P."/>
        </authorList>
    </citation>
    <scope>NUCLEOTIDE SEQUENCE [LARGE SCALE GENOMIC DNA]</scope>
    <source>
        <strain evidence="3">DSM 21211 / LMG 22137 / NRRL B-23946 / LB-34</strain>
    </source>
</reference>
<feature type="compositionally biased region" description="Basic and acidic residues" evidence="1">
    <location>
        <begin position="85"/>
        <end position="95"/>
    </location>
</feature>
<keyword evidence="3" id="KW-1185">Reference proteome</keyword>
<dbReference type="EMBL" id="CP002454">
    <property type="protein sequence ID" value="ADV66908.1"/>
    <property type="molecule type" value="Genomic_DNA"/>
</dbReference>
<evidence type="ECO:0008006" key="4">
    <source>
        <dbReference type="Google" id="ProtNLM"/>
    </source>
</evidence>
<proteinExistence type="predicted"/>
<reference evidence="3" key="2">
    <citation type="submission" date="2011-01" db="EMBL/GenBank/DDBJ databases">
        <title>The complete genome of Deinococcus maricopensis DSM 21211.</title>
        <authorList>
            <consortium name="US DOE Joint Genome Institute (JGI-PGF)"/>
            <person name="Lucas S."/>
            <person name="Copeland A."/>
            <person name="Lapidus A."/>
            <person name="Goodwin L."/>
            <person name="Pitluck S."/>
            <person name="Kyrpides N."/>
            <person name="Mavromatis K."/>
            <person name="Pagani I."/>
            <person name="Ivanova N."/>
            <person name="Ovchinnikova G."/>
            <person name="Zeytun A."/>
            <person name="Detter J.C."/>
            <person name="Han C."/>
            <person name="Land M."/>
            <person name="Hauser L."/>
            <person name="Markowitz V."/>
            <person name="Cheng J.-F."/>
            <person name="Hugenholtz P."/>
            <person name="Woyke T."/>
            <person name="Wu D."/>
            <person name="Pukall R."/>
            <person name="Gehrich-Schroeter G."/>
            <person name="Brambilla E."/>
            <person name="Klenk H.-P."/>
            <person name="Eisen J.A."/>
        </authorList>
    </citation>
    <scope>NUCLEOTIDE SEQUENCE [LARGE SCALE GENOMIC DNA]</scope>
    <source>
        <strain evidence="3">DSM 21211 / LMG 22137 / NRRL B-23946 / LB-34</strain>
    </source>
</reference>
<gene>
    <name evidence="2" type="ordered locus">Deima_1257</name>
</gene>
<accession>E8U769</accession>
<sequence precursor="true">MTHDRRSIPTLRLLLLGALLGAAAYYLGREQTRAALNAKMDELGLRDAARNATAQVREAAQQAGATIAEKAGDVRDAAAHSLEQLRDTRADDTEKTPAQLEKQAAQRVSGHVDVPDAPAEAKLKA</sequence>